<dbReference type="EMBL" id="JADNRY010000172">
    <property type="protein sequence ID" value="KAF9062448.1"/>
    <property type="molecule type" value="Genomic_DNA"/>
</dbReference>
<dbReference type="GO" id="GO:0071949">
    <property type="term" value="F:FAD binding"/>
    <property type="evidence" value="ECO:0007669"/>
    <property type="project" value="InterPro"/>
</dbReference>
<sequence>GGLVCALALSRHSHIDVDVYESSASFSEVGVGIGIWPRDWGILKELGLEDDLLQAVQGRFSDNEVPTFSYRKSDQATGIYITTLYAKLGGLKPFYRPDFQKIILRNLPDHCTLHVSKRVKAYSVLQSGEVEILFEDKTKASCDLLVGADGIKSAVRKTLLSREAHHFKNLGEVEKARDIKSSVEASWTGVVAYRTIIPSDVLVARFPNHPVFTQPTQVGPHVIAYPIAKGRMVNFAAFRTRYDLEGQAFEGPWASTINDWDPTVFDGWEPALKALVECVGKNPLKWAIHVVKPLHSFVSSTDAVALVGDAAHAMEPFQGMGAGSSIEDAYILAAVLGHSKTTKKNLTTMLSKYDELRRPFVRNVQAASRSSGRNFALHSPRPSFDPSKFEDLQQLIETVDKRWEYCWNTSIKLDENLKLVQ</sequence>
<proteinExistence type="predicted"/>
<keyword evidence="3" id="KW-0560">Oxidoreductase</keyword>
<reference evidence="5" key="1">
    <citation type="submission" date="2020-11" db="EMBL/GenBank/DDBJ databases">
        <authorList>
            <consortium name="DOE Joint Genome Institute"/>
            <person name="Ahrendt S."/>
            <person name="Riley R."/>
            <person name="Andreopoulos W."/>
            <person name="Labutti K."/>
            <person name="Pangilinan J."/>
            <person name="Ruiz-Duenas F.J."/>
            <person name="Barrasa J.M."/>
            <person name="Sanchez-Garcia M."/>
            <person name="Camarero S."/>
            <person name="Miyauchi S."/>
            <person name="Serrano A."/>
            <person name="Linde D."/>
            <person name="Babiker R."/>
            <person name="Drula E."/>
            <person name="Ayuso-Fernandez I."/>
            <person name="Pacheco R."/>
            <person name="Padilla G."/>
            <person name="Ferreira P."/>
            <person name="Barriuso J."/>
            <person name="Kellner H."/>
            <person name="Castanera R."/>
            <person name="Alfaro M."/>
            <person name="Ramirez L."/>
            <person name="Pisabarro A.G."/>
            <person name="Kuo A."/>
            <person name="Tritt A."/>
            <person name="Lipzen A."/>
            <person name="He G."/>
            <person name="Yan M."/>
            <person name="Ng V."/>
            <person name="Cullen D."/>
            <person name="Martin F."/>
            <person name="Rosso M.-N."/>
            <person name="Henrissat B."/>
            <person name="Hibbett D."/>
            <person name="Martinez A.T."/>
            <person name="Grigoriev I.V."/>
        </authorList>
    </citation>
    <scope>NUCLEOTIDE SEQUENCE</scope>
    <source>
        <strain evidence="5">AH 40177</strain>
    </source>
</reference>
<evidence type="ECO:0000256" key="1">
    <source>
        <dbReference type="ARBA" id="ARBA00022630"/>
    </source>
</evidence>
<dbReference type="SUPFAM" id="SSF51905">
    <property type="entry name" value="FAD/NAD(P)-binding domain"/>
    <property type="match status" value="1"/>
</dbReference>
<feature type="domain" description="FAD-binding" evidence="4">
    <location>
        <begin position="2"/>
        <end position="365"/>
    </location>
</feature>
<protein>
    <recommendedName>
        <fullName evidence="4">FAD-binding domain-containing protein</fullName>
    </recommendedName>
</protein>
<keyword evidence="6" id="KW-1185">Reference proteome</keyword>
<dbReference type="Proteomes" id="UP000772434">
    <property type="component" value="Unassembled WGS sequence"/>
</dbReference>
<gene>
    <name evidence="5" type="ORF">BDP27DRAFT_1233609</name>
</gene>
<comment type="caution">
    <text evidence="5">The sequence shown here is derived from an EMBL/GenBank/DDBJ whole genome shotgun (WGS) entry which is preliminary data.</text>
</comment>
<evidence type="ECO:0000256" key="3">
    <source>
        <dbReference type="ARBA" id="ARBA00023002"/>
    </source>
</evidence>
<dbReference type="PANTHER" id="PTHR46720:SF3">
    <property type="entry name" value="FAD-BINDING DOMAIN-CONTAINING PROTEIN-RELATED"/>
    <property type="match status" value="1"/>
</dbReference>
<evidence type="ECO:0000313" key="6">
    <source>
        <dbReference type="Proteomes" id="UP000772434"/>
    </source>
</evidence>
<dbReference type="InterPro" id="IPR036188">
    <property type="entry name" value="FAD/NAD-bd_sf"/>
</dbReference>
<dbReference type="AlphaFoldDB" id="A0A9P5U2A6"/>
<dbReference type="GO" id="GO:0044550">
    <property type="term" value="P:secondary metabolite biosynthetic process"/>
    <property type="evidence" value="ECO:0007669"/>
    <property type="project" value="TreeGrafter"/>
</dbReference>
<dbReference type="InterPro" id="IPR002938">
    <property type="entry name" value="FAD-bd"/>
</dbReference>
<dbReference type="Gene3D" id="3.50.50.60">
    <property type="entry name" value="FAD/NAD(P)-binding domain"/>
    <property type="match status" value="1"/>
</dbReference>
<dbReference type="OrthoDB" id="417877at2759"/>
<evidence type="ECO:0000259" key="4">
    <source>
        <dbReference type="Pfam" id="PF01494"/>
    </source>
</evidence>
<dbReference type="Pfam" id="PF01494">
    <property type="entry name" value="FAD_binding_3"/>
    <property type="match status" value="1"/>
</dbReference>
<dbReference type="PRINTS" id="PR00420">
    <property type="entry name" value="RNGMNOXGNASE"/>
</dbReference>
<accession>A0A9P5U2A6</accession>
<dbReference type="GO" id="GO:0016491">
    <property type="term" value="F:oxidoreductase activity"/>
    <property type="evidence" value="ECO:0007669"/>
    <property type="project" value="UniProtKB-KW"/>
</dbReference>
<dbReference type="SUPFAM" id="SSF54373">
    <property type="entry name" value="FAD-linked reductases, C-terminal domain"/>
    <property type="match status" value="1"/>
</dbReference>
<dbReference type="PANTHER" id="PTHR46720">
    <property type="entry name" value="HYDROXYLASE, PUTATIVE (AFU_ORTHOLOGUE AFUA_3G01460)-RELATED"/>
    <property type="match status" value="1"/>
</dbReference>
<evidence type="ECO:0000256" key="2">
    <source>
        <dbReference type="ARBA" id="ARBA00022827"/>
    </source>
</evidence>
<dbReference type="InterPro" id="IPR051104">
    <property type="entry name" value="FAD_monoxygenase"/>
</dbReference>
<evidence type="ECO:0000313" key="5">
    <source>
        <dbReference type="EMBL" id="KAF9062448.1"/>
    </source>
</evidence>
<organism evidence="5 6">
    <name type="scientific">Rhodocollybia butyracea</name>
    <dbReference type="NCBI Taxonomy" id="206335"/>
    <lineage>
        <taxon>Eukaryota</taxon>
        <taxon>Fungi</taxon>
        <taxon>Dikarya</taxon>
        <taxon>Basidiomycota</taxon>
        <taxon>Agaricomycotina</taxon>
        <taxon>Agaricomycetes</taxon>
        <taxon>Agaricomycetidae</taxon>
        <taxon>Agaricales</taxon>
        <taxon>Marasmiineae</taxon>
        <taxon>Omphalotaceae</taxon>
        <taxon>Rhodocollybia</taxon>
    </lineage>
</organism>
<keyword evidence="2" id="KW-0274">FAD</keyword>
<feature type="non-terminal residue" evidence="5">
    <location>
        <position position="1"/>
    </location>
</feature>
<name>A0A9P5U2A6_9AGAR</name>
<keyword evidence="1" id="KW-0285">Flavoprotein</keyword>